<keyword evidence="1" id="KW-0472">Membrane</keyword>
<dbReference type="GeneID" id="63183803"/>
<sequence length="82" mass="8512">MYEKPIGHPGENPFEALVDVLTAVTRYDLLLGIIPLAFAVALVTATMLGLSVVQTLLIAGVVGAFAVVDACYLNPPVDQGSA</sequence>
<accession>A0A8A2UDQ0</accession>
<organism evidence="2 3">
    <name type="scientific">Natrinema longum</name>
    <dbReference type="NCBI Taxonomy" id="370324"/>
    <lineage>
        <taxon>Archaea</taxon>
        <taxon>Methanobacteriati</taxon>
        <taxon>Methanobacteriota</taxon>
        <taxon>Stenosarchaea group</taxon>
        <taxon>Halobacteria</taxon>
        <taxon>Halobacteriales</taxon>
        <taxon>Natrialbaceae</taxon>
        <taxon>Natrinema</taxon>
    </lineage>
</organism>
<protein>
    <submittedName>
        <fullName evidence="2">Uncharacterized protein</fullName>
    </submittedName>
</protein>
<evidence type="ECO:0000256" key="1">
    <source>
        <dbReference type="SAM" id="Phobius"/>
    </source>
</evidence>
<name>A0A8A2UDQ0_9EURY</name>
<dbReference type="EMBL" id="CP071463">
    <property type="protein sequence ID" value="QSW86859.1"/>
    <property type="molecule type" value="Genomic_DNA"/>
</dbReference>
<dbReference type="OrthoDB" id="170259at2157"/>
<dbReference type="Proteomes" id="UP000663191">
    <property type="component" value="Chromosome"/>
</dbReference>
<gene>
    <name evidence="2" type="ORF">J0X27_08625</name>
</gene>
<feature type="transmembrane region" description="Helical" evidence="1">
    <location>
        <begin position="29"/>
        <end position="49"/>
    </location>
</feature>
<keyword evidence="3" id="KW-1185">Reference proteome</keyword>
<dbReference type="KEGG" id="hlo:J0X27_08625"/>
<keyword evidence="1" id="KW-0812">Transmembrane</keyword>
<feature type="transmembrane region" description="Helical" evidence="1">
    <location>
        <begin position="56"/>
        <end position="75"/>
    </location>
</feature>
<dbReference type="InterPro" id="IPR058328">
    <property type="entry name" value="DUF8015"/>
</dbReference>
<dbReference type="Pfam" id="PF26047">
    <property type="entry name" value="DUF8015"/>
    <property type="match status" value="1"/>
</dbReference>
<reference evidence="2 3" key="1">
    <citation type="journal article" date="2006" name="Int. J. Syst. Evol. Microbiol.">
        <title>Haloterrigena longa sp. nov. and Haloterrigena limicola sp. nov., extremely halophilic archaea isolated from a salt lake.</title>
        <authorList>
            <person name="Cui H.L."/>
            <person name="Tohty D."/>
            <person name="Zhou P.J."/>
            <person name="Liu S.J."/>
        </authorList>
    </citation>
    <scope>NUCLEOTIDE SEQUENCE [LARGE SCALE GENOMIC DNA]</scope>
    <source>
        <strain evidence="2 3">ABH32</strain>
    </source>
</reference>
<evidence type="ECO:0000313" key="3">
    <source>
        <dbReference type="Proteomes" id="UP000663191"/>
    </source>
</evidence>
<dbReference type="AlphaFoldDB" id="A0A8A2UDQ0"/>
<dbReference type="RefSeq" id="WP_207271947.1">
    <property type="nucleotide sequence ID" value="NZ_CP071463.1"/>
</dbReference>
<evidence type="ECO:0000313" key="2">
    <source>
        <dbReference type="EMBL" id="QSW86859.1"/>
    </source>
</evidence>
<proteinExistence type="predicted"/>
<keyword evidence="1" id="KW-1133">Transmembrane helix</keyword>